<geneLocation type="plasmid" evidence="1 2">
    <name>SNP1</name>
</geneLocation>
<keyword evidence="2" id="KW-1185">Reference proteome</keyword>
<dbReference type="CDD" id="cd03440">
    <property type="entry name" value="hot_dog"/>
    <property type="match status" value="1"/>
</dbReference>
<dbReference type="EMBL" id="AP026074">
    <property type="protein sequence ID" value="BDM74388.1"/>
    <property type="molecule type" value="Genomic_DNA"/>
</dbReference>
<organism evidence="1 2">
    <name type="scientific">Streptomyces nigrescens</name>
    <dbReference type="NCBI Taxonomy" id="1920"/>
    <lineage>
        <taxon>Bacteria</taxon>
        <taxon>Bacillati</taxon>
        <taxon>Actinomycetota</taxon>
        <taxon>Actinomycetes</taxon>
        <taxon>Kitasatosporales</taxon>
        <taxon>Streptomycetaceae</taxon>
        <taxon>Streptomyces</taxon>
    </lineage>
</organism>
<proteinExistence type="predicted"/>
<reference evidence="1" key="1">
    <citation type="submission" date="2022-06" db="EMBL/GenBank/DDBJ databases">
        <title>Complete genome sequence of Streptomyces nigrescens HEK616.</title>
        <authorList>
            <person name="Asamizu S."/>
            <person name="Onaka H."/>
        </authorList>
    </citation>
    <scope>NUCLEOTIDE SEQUENCE</scope>
    <source>
        <strain evidence="1">HEK616</strain>
        <plasmid evidence="1">SNP1</plasmid>
    </source>
</reference>
<dbReference type="Proteomes" id="UP001059597">
    <property type="component" value="Plasmid SNP1"/>
</dbReference>
<accession>A0ABN6RB26</accession>
<evidence type="ECO:0000313" key="1">
    <source>
        <dbReference type="EMBL" id="BDM74388.1"/>
    </source>
</evidence>
<keyword evidence="1" id="KW-0614">Plasmid</keyword>
<gene>
    <name evidence="1" type="ORF">HEK616_78750</name>
</gene>
<evidence type="ECO:0000313" key="2">
    <source>
        <dbReference type="Proteomes" id="UP001059597"/>
    </source>
</evidence>
<sequence length="243" mass="25104">MGIMMGTDAIVVPGLYVGYPGVAFGGYVAGVLAERSEAKTVRVDFRGPVPTDVPVRIAETAGGGVELGETEQPLAAARPAELLLDTPAAPSWDEAAAAAERFRAAPPSGVVDCFGCGLRPADRGLRMHCTPVPDRGLVATAWVPSPVFAGPDGLLPTRLVWGALDCPGNWAGRLLGTQRPGAVTAALTGTIVRPVTAGEPYLAYAWLLSESGRKHMTGVALATAEGELCAVSEALWIDPRPAP</sequence>
<dbReference type="Gene3D" id="3.10.129.10">
    <property type="entry name" value="Hotdog Thioesterase"/>
    <property type="match status" value="1"/>
</dbReference>
<name>A0ABN6RB26_STRNI</name>
<protein>
    <submittedName>
        <fullName evidence="1">Uncharacterized protein</fullName>
    </submittedName>
</protein>
<dbReference type="SUPFAM" id="SSF54637">
    <property type="entry name" value="Thioesterase/thiol ester dehydrase-isomerase"/>
    <property type="match status" value="1"/>
</dbReference>
<dbReference type="InterPro" id="IPR029069">
    <property type="entry name" value="HotDog_dom_sf"/>
</dbReference>